<sequence length="270" mass="31015">MSSVNSCFKMSTISTKITLNPDFDGDLYCPALSEFNEDSEFEPVDVWITRPPYREDSVFKLQLTKCIKFRDGRGVFESQHPKGPIIVKYWSWGAGYHNMWQEFETEIFAHSLLHKMPYHGDLAEFGEISTSHQQGLRPGFIMILKKSPGIPFPEFLKTPEGYKSSFKILMAMKFAMRDMISRGVVCRNLLSRLENILCTTEGKISITGLSGVEFCNVIDVDEVFDVREFTNKVLAIVEGRSMFVEQPRERFVRVEVVCPVKGEVKRKMPR</sequence>
<keyword evidence="2" id="KW-1185">Reference proteome</keyword>
<organism evidence="1 2">
    <name type="scientific">Arthrobotrys musiformis</name>
    <dbReference type="NCBI Taxonomy" id="47236"/>
    <lineage>
        <taxon>Eukaryota</taxon>
        <taxon>Fungi</taxon>
        <taxon>Dikarya</taxon>
        <taxon>Ascomycota</taxon>
        <taxon>Pezizomycotina</taxon>
        <taxon>Orbiliomycetes</taxon>
        <taxon>Orbiliales</taxon>
        <taxon>Orbiliaceae</taxon>
        <taxon>Arthrobotrys</taxon>
    </lineage>
</organism>
<protein>
    <submittedName>
        <fullName evidence="1">Uncharacterized protein</fullName>
    </submittedName>
</protein>
<reference evidence="1 2" key="1">
    <citation type="submission" date="2023-08" db="EMBL/GenBank/DDBJ databases">
        <authorList>
            <person name="Palmer J.M."/>
        </authorList>
    </citation>
    <scope>NUCLEOTIDE SEQUENCE [LARGE SCALE GENOMIC DNA]</scope>
    <source>
        <strain evidence="1 2">TWF481</strain>
    </source>
</reference>
<accession>A0AAV9VPL8</accession>
<dbReference type="Proteomes" id="UP001370758">
    <property type="component" value="Unassembled WGS sequence"/>
</dbReference>
<dbReference type="AlphaFoldDB" id="A0AAV9VPL8"/>
<gene>
    <name evidence="1" type="ORF">TWF481_003172</name>
</gene>
<evidence type="ECO:0000313" key="2">
    <source>
        <dbReference type="Proteomes" id="UP001370758"/>
    </source>
</evidence>
<comment type="caution">
    <text evidence="1">The sequence shown here is derived from an EMBL/GenBank/DDBJ whole genome shotgun (WGS) entry which is preliminary data.</text>
</comment>
<proteinExistence type="predicted"/>
<name>A0AAV9VPL8_9PEZI</name>
<dbReference type="EMBL" id="JAVHJL010000013">
    <property type="protein sequence ID" value="KAK6495144.1"/>
    <property type="molecule type" value="Genomic_DNA"/>
</dbReference>
<evidence type="ECO:0000313" key="1">
    <source>
        <dbReference type="EMBL" id="KAK6495144.1"/>
    </source>
</evidence>